<comment type="caution">
    <text evidence="10">The sequence shown here is derived from an EMBL/GenBank/DDBJ whole genome shotgun (WGS) entry which is preliminary data.</text>
</comment>
<name>A0AAE0Z7D8_9GAST</name>
<organism evidence="10 11">
    <name type="scientific">Elysia crispata</name>
    <name type="common">lettuce slug</name>
    <dbReference type="NCBI Taxonomy" id="231223"/>
    <lineage>
        <taxon>Eukaryota</taxon>
        <taxon>Metazoa</taxon>
        <taxon>Spiralia</taxon>
        <taxon>Lophotrochozoa</taxon>
        <taxon>Mollusca</taxon>
        <taxon>Gastropoda</taxon>
        <taxon>Heterobranchia</taxon>
        <taxon>Euthyneura</taxon>
        <taxon>Panpulmonata</taxon>
        <taxon>Sacoglossa</taxon>
        <taxon>Placobranchoidea</taxon>
        <taxon>Plakobranchidae</taxon>
        <taxon>Elysia</taxon>
    </lineage>
</organism>
<evidence type="ECO:0000256" key="8">
    <source>
        <dbReference type="RuleBase" id="RU000461"/>
    </source>
</evidence>
<dbReference type="Proteomes" id="UP001283361">
    <property type="component" value="Unassembled WGS sequence"/>
</dbReference>
<proteinExistence type="inferred from homology"/>
<comment type="cofactor">
    <cofactor evidence="7">
        <name>heme</name>
        <dbReference type="ChEBI" id="CHEBI:30413"/>
    </cofactor>
</comment>
<evidence type="ECO:0000256" key="3">
    <source>
        <dbReference type="ARBA" id="ARBA00022723"/>
    </source>
</evidence>
<dbReference type="GO" id="GO:0005506">
    <property type="term" value="F:iron ion binding"/>
    <property type="evidence" value="ECO:0007669"/>
    <property type="project" value="InterPro"/>
</dbReference>
<dbReference type="PANTHER" id="PTHR24286:SF384">
    <property type="entry name" value="P450, PUTATIVE (EUROFUNG)-RELATED"/>
    <property type="match status" value="1"/>
</dbReference>
<reference evidence="10" key="1">
    <citation type="journal article" date="2023" name="G3 (Bethesda)">
        <title>A reference genome for the long-term kleptoplast-retaining sea slug Elysia crispata morphotype clarki.</title>
        <authorList>
            <person name="Eastman K.E."/>
            <person name="Pendleton A.L."/>
            <person name="Shaikh M.A."/>
            <person name="Suttiyut T."/>
            <person name="Ogas R."/>
            <person name="Tomko P."/>
            <person name="Gavelis G."/>
            <person name="Widhalm J.R."/>
            <person name="Wisecaver J.H."/>
        </authorList>
    </citation>
    <scope>NUCLEOTIDE SEQUENCE</scope>
    <source>
        <strain evidence="10">ECLA1</strain>
    </source>
</reference>
<dbReference type="GO" id="GO:0004497">
    <property type="term" value="F:monooxygenase activity"/>
    <property type="evidence" value="ECO:0007669"/>
    <property type="project" value="UniProtKB-KW"/>
</dbReference>
<dbReference type="AlphaFoldDB" id="A0AAE0Z7D8"/>
<evidence type="ECO:0000256" key="5">
    <source>
        <dbReference type="ARBA" id="ARBA00023004"/>
    </source>
</evidence>
<dbReference type="Gene3D" id="1.10.630.10">
    <property type="entry name" value="Cytochrome P450"/>
    <property type="match status" value="1"/>
</dbReference>
<evidence type="ECO:0000313" key="11">
    <source>
        <dbReference type="Proteomes" id="UP001283361"/>
    </source>
</evidence>
<evidence type="ECO:0000256" key="2">
    <source>
        <dbReference type="ARBA" id="ARBA00022617"/>
    </source>
</evidence>
<evidence type="ECO:0000256" key="4">
    <source>
        <dbReference type="ARBA" id="ARBA00023002"/>
    </source>
</evidence>
<evidence type="ECO:0000256" key="6">
    <source>
        <dbReference type="ARBA" id="ARBA00023033"/>
    </source>
</evidence>
<dbReference type="InterPro" id="IPR017972">
    <property type="entry name" value="Cyt_P450_CS"/>
</dbReference>
<evidence type="ECO:0008006" key="12">
    <source>
        <dbReference type="Google" id="ProtNLM"/>
    </source>
</evidence>
<dbReference type="PRINTS" id="PR00385">
    <property type="entry name" value="P450"/>
</dbReference>
<dbReference type="EMBL" id="JAWDGP010004466">
    <property type="protein sequence ID" value="KAK3764169.1"/>
    <property type="molecule type" value="Genomic_DNA"/>
</dbReference>
<dbReference type="PRINTS" id="PR00463">
    <property type="entry name" value="EP450I"/>
</dbReference>
<keyword evidence="5 7" id="KW-0408">Iron</keyword>
<keyword evidence="3 7" id="KW-0479">Metal-binding</keyword>
<accession>A0AAE0Z7D8</accession>
<keyword evidence="6 8" id="KW-0503">Monooxygenase</keyword>
<feature type="transmembrane region" description="Helical" evidence="9">
    <location>
        <begin position="38"/>
        <end position="58"/>
    </location>
</feature>
<evidence type="ECO:0000256" key="1">
    <source>
        <dbReference type="ARBA" id="ARBA00010617"/>
    </source>
</evidence>
<keyword evidence="9" id="KW-0472">Membrane</keyword>
<dbReference type="GO" id="GO:0016705">
    <property type="term" value="F:oxidoreductase activity, acting on paired donors, with incorporation or reduction of molecular oxygen"/>
    <property type="evidence" value="ECO:0007669"/>
    <property type="project" value="InterPro"/>
</dbReference>
<dbReference type="Pfam" id="PF00067">
    <property type="entry name" value="p450"/>
    <property type="match status" value="1"/>
</dbReference>
<comment type="similarity">
    <text evidence="1 8">Belongs to the cytochrome P450 family.</text>
</comment>
<evidence type="ECO:0000313" key="10">
    <source>
        <dbReference type="EMBL" id="KAK3764169.1"/>
    </source>
</evidence>
<dbReference type="SUPFAM" id="SSF48264">
    <property type="entry name" value="Cytochrome P450"/>
    <property type="match status" value="1"/>
</dbReference>
<dbReference type="InterPro" id="IPR002401">
    <property type="entry name" value="Cyt_P450_E_grp-I"/>
</dbReference>
<evidence type="ECO:0000256" key="7">
    <source>
        <dbReference type="PIRSR" id="PIRSR602401-1"/>
    </source>
</evidence>
<gene>
    <name evidence="10" type="ORF">RRG08_044098</name>
</gene>
<dbReference type="GO" id="GO:0020037">
    <property type="term" value="F:heme binding"/>
    <property type="evidence" value="ECO:0007669"/>
    <property type="project" value="InterPro"/>
</dbReference>
<protein>
    <recommendedName>
        <fullName evidence="12">Cytochrome P450</fullName>
    </recommendedName>
</protein>
<keyword evidence="2 7" id="KW-0349">Heme</keyword>
<keyword evidence="11" id="KW-1185">Reference proteome</keyword>
<dbReference type="PANTHER" id="PTHR24286">
    <property type="entry name" value="CYTOCHROME P450 26"/>
    <property type="match status" value="1"/>
</dbReference>
<keyword evidence="9" id="KW-1133">Transmembrane helix</keyword>
<dbReference type="GO" id="GO:0016125">
    <property type="term" value="P:sterol metabolic process"/>
    <property type="evidence" value="ECO:0007669"/>
    <property type="project" value="TreeGrafter"/>
</dbReference>
<evidence type="ECO:0000256" key="9">
    <source>
        <dbReference type="SAM" id="Phobius"/>
    </source>
</evidence>
<dbReference type="PROSITE" id="PS00086">
    <property type="entry name" value="CYTOCHROME_P450"/>
    <property type="match status" value="1"/>
</dbReference>
<dbReference type="InterPro" id="IPR001128">
    <property type="entry name" value="Cyt_P450"/>
</dbReference>
<keyword evidence="9" id="KW-0812">Transmembrane</keyword>
<dbReference type="InterPro" id="IPR036396">
    <property type="entry name" value="Cyt_P450_sf"/>
</dbReference>
<feature type="binding site" description="axial binding residue" evidence="7">
    <location>
        <position position="485"/>
    </location>
    <ligand>
        <name>heme</name>
        <dbReference type="ChEBI" id="CHEBI:30413"/>
    </ligand>
    <ligandPart>
        <name>Fe</name>
        <dbReference type="ChEBI" id="CHEBI:18248"/>
    </ligandPart>
</feature>
<keyword evidence="4 8" id="KW-0560">Oxidoreductase</keyword>
<sequence length="537" mass="59948">MTDTMEAFFTAVWSSMAQLQPLGSIALAATESSLVTSVLATLACALLTVFLSTVFWRWHFENSRDSFSSLPLPPGSFGWPLIGETLHYVLRGMTEYTNKRRKYGTIYKTHLLGSPTVRVESDDRVAFLSSKEPHILSSSSGLPKSARSIFGARSVIVVSGDEHAALKKDLSQAFIPVRLRDYLPIVQDCVRRHVTSWAQGVDENKMLGFKACQRLVCDLILETVVGCTRDQDPDGKVREALVTCNDNLFCVPFAIPGLAFHKALKARKIVEDFAKRRLAAAASSEKDAVSVLDVLVAHLRKDEESSSGENAARNDIQQSKTSAGQFETELVDNAVSFFIAGADTVTSALCSILKLLGKHPEKLAALRRELEFQELLDSDQGNNLSFELLQSLSYVRAINKEVLRLLPPVGGLFRFTKSMIELEDYQIPAHWRVVYGVRGIHEENRAFTNKDEFLPERWLDPGFEEKLNAKFPCSYAPFGIGARTCLGKELALLQMSVFVVEVARLVDWTLLNPDARRVFLPVEKPFDNLPVTFRKRK</sequence>